<feature type="binding site" evidence="8">
    <location>
        <position position="197"/>
    </location>
    <ligand>
        <name>substrate</name>
    </ligand>
</feature>
<dbReference type="HAMAP" id="MF_00197">
    <property type="entry name" value="DAP_epimerase"/>
    <property type="match status" value="1"/>
</dbReference>
<feature type="binding site" evidence="8">
    <location>
        <position position="18"/>
    </location>
    <ligand>
        <name>substrate</name>
    </ligand>
</feature>
<proteinExistence type="inferred from homology"/>
<feature type="active site" evidence="9">
    <location>
        <position position="79"/>
    </location>
</feature>
<feature type="site" description="Could be important to modulate the pK values of the two catalytic cysteine residues" evidence="8">
    <location>
        <position position="215"/>
    </location>
</feature>
<dbReference type="OrthoDB" id="9805408at2"/>
<comment type="subunit">
    <text evidence="8">Homodimer.</text>
</comment>
<evidence type="ECO:0000256" key="8">
    <source>
        <dbReference type="HAMAP-Rule" id="MF_00197"/>
    </source>
</evidence>
<feature type="binding site" evidence="8">
    <location>
        <begin position="80"/>
        <end position="81"/>
    </location>
    <ligand>
        <name>substrate</name>
    </ligand>
</feature>
<evidence type="ECO:0000313" key="11">
    <source>
        <dbReference type="Proteomes" id="UP000309061"/>
    </source>
</evidence>
<dbReference type="EC" id="5.1.1.7" evidence="3 8"/>
<dbReference type="GO" id="GO:0005829">
    <property type="term" value="C:cytosol"/>
    <property type="evidence" value="ECO:0007669"/>
    <property type="project" value="TreeGrafter"/>
</dbReference>
<dbReference type="KEGG" id="mhey:H2LOC_008035"/>
<dbReference type="GO" id="GO:0008837">
    <property type="term" value="F:diaminopimelate epimerase activity"/>
    <property type="evidence" value="ECO:0007669"/>
    <property type="project" value="UniProtKB-UniRule"/>
</dbReference>
<dbReference type="Proteomes" id="UP000309061">
    <property type="component" value="Chromosome"/>
</dbReference>
<name>A0A6B8KDH2_9HYPH</name>
<feature type="binding site" evidence="8">
    <location>
        <position position="50"/>
    </location>
    <ligand>
        <name>substrate</name>
    </ligand>
</feature>
<evidence type="ECO:0000256" key="7">
    <source>
        <dbReference type="ARBA" id="ARBA00051712"/>
    </source>
</evidence>
<keyword evidence="4 8" id="KW-0028">Amino-acid biosynthesis</keyword>
<dbReference type="EMBL" id="CP046052">
    <property type="protein sequence ID" value="QGM45652.1"/>
    <property type="molecule type" value="Genomic_DNA"/>
</dbReference>
<dbReference type="PANTHER" id="PTHR31689">
    <property type="entry name" value="DIAMINOPIMELATE EPIMERASE, CHLOROPLASTIC"/>
    <property type="match status" value="1"/>
</dbReference>
<dbReference type="InterPro" id="IPR001653">
    <property type="entry name" value="DAP_epimerase_DapF"/>
</dbReference>
<dbReference type="PROSITE" id="PS01326">
    <property type="entry name" value="DAP_EPIMERASE"/>
    <property type="match status" value="1"/>
</dbReference>
<evidence type="ECO:0000256" key="1">
    <source>
        <dbReference type="ARBA" id="ARBA00005196"/>
    </source>
</evidence>
<dbReference type="UniPathway" id="UPA00034">
    <property type="reaction ID" value="UER00025"/>
</dbReference>
<dbReference type="Gene3D" id="3.10.310.10">
    <property type="entry name" value="Diaminopimelate Epimerase, Chain A, domain 1"/>
    <property type="match status" value="2"/>
</dbReference>
<accession>A0A6B8KDH2</accession>
<dbReference type="PANTHER" id="PTHR31689:SF0">
    <property type="entry name" value="DIAMINOPIMELATE EPIMERASE"/>
    <property type="match status" value="1"/>
</dbReference>
<keyword evidence="8" id="KW-0963">Cytoplasm</keyword>
<feature type="binding site" evidence="8">
    <location>
        <begin position="225"/>
        <end position="226"/>
    </location>
    <ligand>
        <name>substrate</name>
    </ligand>
</feature>
<evidence type="ECO:0000256" key="2">
    <source>
        <dbReference type="ARBA" id="ARBA00010219"/>
    </source>
</evidence>
<dbReference type="InterPro" id="IPR018510">
    <property type="entry name" value="DAP_epimerase_AS"/>
</dbReference>
<sequence length="288" mass="30986">MTHKLDRRPILRMNGIGNEILVLDLRGSDIVLEPQEARAIARQPGLKFDQLMVLHDPRGEGADAAMRIYNIDGSLSAACGNGTRCVAYALARNGGPERLLLETDAGPVRSRREAETVFTIDMGRPRLAAREIPLSRDVADTTAVMVEPKVQGAPNFFCAVNMGNPHAVFFVPDAAAVDLETLGPALERHPLFPERANISFAQLLTGETILLRVWERGTGVTRACGSAACATVVAAARTGRAGRKAVVKLPGGDLAIAWGEDDHVLMTGPVEFEFETELDASMFEECAA</sequence>
<dbReference type="NCBIfam" id="TIGR00652">
    <property type="entry name" value="DapF"/>
    <property type="match status" value="1"/>
</dbReference>
<feature type="binding site" evidence="8">
    <location>
        <position position="70"/>
    </location>
    <ligand>
        <name>substrate</name>
    </ligand>
</feature>
<evidence type="ECO:0000256" key="3">
    <source>
        <dbReference type="ARBA" id="ARBA00013080"/>
    </source>
</evidence>
<comment type="function">
    <text evidence="8">Catalyzes the stereoinversion of LL-2,6-diaminopimelate (L,L-DAP) to meso-diaminopimelate (meso-DAP), a precursor of L-lysine and an essential component of the bacterial peptidoglycan.</text>
</comment>
<feature type="site" description="Could be important to modulate the pK values of the two catalytic cysteine residues" evidence="8">
    <location>
        <position position="166"/>
    </location>
</feature>
<comment type="pathway">
    <text evidence="1 8">Amino-acid biosynthesis; L-lysine biosynthesis via DAP pathway; DL-2,6-diaminopimelate from LL-2,6-diaminopimelate: step 1/1.</text>
</comment>
<feature type="active site" description="Proton acceptor" evidence="8">
    <location>
        <position position="224"/>
    </location>
</feature>
<comment type="subcellular location">
    <subcellularLocation>
        <location evidence="8">Cytoplasm</location>
    </subcellularLocation>
</comment>
<keyword evidence="11" id="KW-1185">Reference proteome</keyword>
<organism evidence="10 11">
    <name type="scientific">Methylocystis heyeri</name>
    <dbReference type="NCBI Taxonomy" id="391905"/>
    <lineage>
        <taxon>Bacteria</taxon>
        <taxon>Pseudomonadati</taxon>
        <taxon>Pseudomonadota</taxon>
        <taxon>Alphaproteobacteria</taxon>
        <taxon>Hyphomicrobiales</taxon>
        <taxon>Methylocystaceae</taxon>
        <taxon>Methylocystis</taxon>
    </lineage>
</organism>
<comment type="similarity">
    <text evidence="2 8">Belongs to the diaminopimelate epimerase family.</text>
</comment>
<evidence type="ECO:0000256" key="5">
    <source>
        <dbReference type="ARBA" id="ARBA00023154"/>
    </source>
</evidence>
<evidence type="ECO:0000256" key="6">
    <source>
        <dbReference type="ARBA" id="ARBA00023235"/>
    </source>
</evidence>
<gene>
    <name evidence="8" type="primary">dapF</name>
    <name evidence="10" type="ORF">H2LOC_008035</name>
</gene>
<dbReference type="GO" id="GO:0009089">
    <property type="term" value="P:lysine biosynthetic process via diaminopimelate"/>
    <property type="evidence" value="ECO:0007669"/>
    <property type="project" value="UniProtKB-UniRule"/>
</dbReference>
<protein>
    <recommendedName>
        <fullName evidence="3 8">Diaminopimelate epimerase</fullName>
        <shortName evidence="8">DAP epimerase</shortName>
        <ecNumber evidence="3 8">5.1.1.7</ecNumber>
    </recommendedName>
    <alternativeName>
        <fullName evidence="8">PLP-independent amino acid racemase</fullName>
    </alternativeName>
</protein>
<feature type="active site" description="Proton donor" evidence="8">
    <location>
        <position position="79"/>
    </location>
</feature>
<feature type="binding site" evidence="8">
    <location>
        <position position="164"/>
    </location>
    <ligand>
        <name>substrate</name>
    </ligand>
</feature>
<keyword evidence="5 8" id="KW-0457">Lysine biosynthesis</keyword>
<feature type="binding site" evidence="8">
    <location>
        <begin position="215"/>
        <end position="216"/>
    </location>
    <ligand>
        <name>substrate</name>
    </ligand>
</feature>
<dbReference type="RefSeq" id="WP_136495926.1">
    <property type="nucleotide sequence ID" value="NZ_CP046052.1"/>
</dbReference>
<reference evidence="10 11" key="1">
    <citation type="submission" date="2019-11" db="EMBL/GenBank/DDBJ databases">
        <title>The genome sequence of Methylocystis heyeri.</title>
        <authorList>
            <person name="Oshkin I.Y."/>
            <person name="Miroshnikov K."/>
            <person name="Dedysh S.N."/>
        </authorList>
    </citation>
    <scope>NUCLEOTIDE SEQUENCE [LARGE SCALE GENOMIC DNA]</scope>
    <source>
        <strain evidence="10 11">H2</strain>
    </source>
</reference>
<dbReference type="Pfam" id="PF01678">
    <property type="entry name" value="DAP_epimerase"/>
    <property type="match status" value="2"/>
</dbReference>
<comment type="catalytic activity">
    <reaction evidence="7 8">
        <text>(2S,6S)-2,6-diaminopimelate = meso-2,6-diaminopimelate</text>
        <dbReference type="Rhea" id="RHEA:15393"/>
        <dbReference type="ChEBI" id="CHEBI:57609"/>
        <dbReference type="ChEBI" id="CHEBI:57791"/>
        <dbReference type="EC" id="5.1.1.7"/>
    </reaction>
</comment>
<evidence type="ECO:0000256" key="9">
    <source>
        <dbReference type="PROSITE-ProRule" id="PRU10125"/>
    </source>
</evidence>
<evidence type="ECO:0000313" key="10">
    <source>
        <dbReference type="EMBL" id="QGM45652.1"/>
    </source>
</evidence>
<evidence type="ECO:0000256" key="4">
    <source>
        <dbReference type="ARBA" id="ARBA00022605"/>
    </source>
</evidence>
<dbReference type="AlphaFoldDB" id="A0A6B8KDH2"/>
<dbReference type="SUPFAM" id="SSF54506">
    <property type="entry name" value="Diaminopimelate epimerase-like"/>
    <property type="match status" value="2"/>
</dbReference>
<keyword evidence="6 8" id="KW-0413">Isomerase</keyword>